<evidence type="ECO:0008006" key="4">
    <source>
        <dbReference type="Google" id="ProtNLM"/>
    </source>
</evidence>
<dbReference type="AlphaFoldDB" id="A0A3N4LIP7"/>
<sequence length="166" mass="19189">MSASQSSGSRVPAVPARVPDLQPVEPFTDGTQEAFHQYLRDTPHRLRFDDIRYDQYKQWLLQAQDSDCDNSPKLSRNEQKAHSRVLQKFYLDADEKLCYRSDGRGLRVLRDWQLFGVISNTHSAIPHGGQEKTFNIIMEQYYGIIRPEVHWLLKHCKMGNINGSAI</sequence>
<evidence type="ECO:0000256" key="1">
    <source>
        <dbReference type="SAM" id="MobiDB-lite"/>
    </source>
</evidence>
<gene>
    <name evidence="2" type="ORF">L211DRAFT_314042</name>
</gene>
<accession>A0A3N4LIP7</accession>
<feature type="region of interest" description="Disordered" evidence="1">
    <location>
        <begin position="1"/>
        <end position="26"/>
    </location>
</feature>
<reference evidence="2 3" key="1">
    <citation type="journal article" date="2018" name="Nat. Ecol. Evol.">
        <title>Pezizomycetes genomes reveal the molecular basis of ectomycorrhizal truffle lifestyle.</title>
        <authorList>
            <person name="Murat C."/>
            <person name="Payen T."/>
            <person name="Noel B."/>
            <person name="Kuo A."/>
            <person name="Morin E."/>
            <person name="Chen J."/>
            <person name="Kohler A."/>
            <person name="Krizsan K."/>
            <person name="Balestrini R."/>
            <person name="Da Silva C."/>
            <person name="Montanini B."/>
            <person name="Hainaut M."/>
            <person name="Levati E."/>
            <person name="Barry K.W."/>
            <person name="Belfiori B."/>
            <person name="Cichocki N."/>
            <person name="Clum A."/>
            <person name="Dockter R.B."/>
            <person name="Fauchery L."/>
            <person name="Guy J."/>
            <person name="Iotti M."/>
            <person name="Le Tacon F."/>
            <person name="Lindquist E.A."/>
            <person name="Lipzen A."/>
            <person name="Malagnac F."/>
            <person name="Mello A."/>
            <person name="Molinier V."/>
            <person name="Miyauchi S."/>
            <person name="Poulain J."/>
            <person name="Riccioni C."/>
            <person name="Rubini A."/>
            <person name="Sitrit Y."/>
            <person name="Splivallo R."/>
            <person name="Traeger S."/>
            <person name="Wang M."/>
            <person name="Zifcakova L."/>
            <person name="Wipf D."/>
            <person name="Zambonelli A."/>
            <person name="Paolocci F."/>
            <person name="Nowrousian M."/>
            <person name="Ottonello S."/>
            <person name="Baldrian P."/>
            <person name="Spatafora J.W."/>
            <person name="Henrissat B."/>
            <person name="Nagy L.G."/>
            <person name="Aury J.M."/>
            <person name="Wincker P."/>
            <person name="Grigoriev I.V."/>
            <person name="Bonfante P."/>
            <person name="Martin F.M."/>
        </authorList>
    </citation>
    <scope>NUCLEOTIDE SEQUENCE [LARGE SCALE GENOMIC DNA]</scope>
    <source>
        <strain evidence="2 3">ATCC MYA-4762</strain>
    </source>
</reference>
<evidence type="ECO:0000313" key="3">
    <source>
        <dbReference type="Proteomes" id="UP000267821"/>
    </source>
</evidence>
<evidence type="ECO:0000313" key="2">
    <source>
        <dbReference type="EMBL" id="RPB22636.1"/>
    </source>
</evidence>
<organism evidence="2 3">
    <name type="scientific">Terfezia boudieri ATCC MYA-4762</name>
    <dbReference type="NCBI Taxonomy" id="1051890"/>
    <lineage>
        <taxon>Eukaryota</taxon>
        <taxon>Fungi</taxon>
        <taxon>Dikarya</taxon>
        <taxon>Ascomycota</taxon>
        <taxon>Pezizomycotina</taxon>
        <taxon>Pezizomycetes</taxon>
        <taxon>Pezizales</taxon>
        <taxon>Pezizaceae</taxon>
        <taxon>Terfezia</taxon>
    </lineage>
</organism>
<proteinExistence type="predicted"/>
<dbReference type="Proteomes" id="UP000267821">
    <property type="component" value="Unassembled WGS sequence"/>
</dbReference>
<protein>
    <recommendedName>
        <fullName evidence="4">Integrase zinc-binding domain-containing protein</fullName>
    </recommendedName>
</protein>
<dbReference type="OrthoDB" id="4955652at2759"/>
<dbReference type="InParanoid" id="A0A3N4LIP7"/>
<keyword evidence="3" id="KW-1185">Reference proteome</keyword>
<name>A0A3N4LIP7_9PEZI</name>
<dbReference type="EMBL" id="ML121550">
    <property type="protein sequence ID" value="RPB22636.1"/>
    <property type="molecule type" value="Genomic_DNA"/>
</dbReference>